<name>A0A6J1Q2Y1_9HYME</name>
<evidence type="ECO:0000313" key="2">
    <source>
        <dbReference type="RefSeq" id="XP_024875305.1"/>
    </source>
</evidence>
<organism evidence="1 2">
    <name type="scientific">Temnothorax curvispinosus</name>
    <dbReference type="NCBI Taxonomy" id="300111"/>
    <lineage>
        <taxon>Eukaryota</taxon>
        <taxon>Metazoa</taxon>
        <taxon>Ecdysozoa</taxon>
        <taxon>Arthropoda</taxon>
        <taxon>Hexapoda</taxon>
        <taxon>Insecta</taxon>
        <taxon>Pterygota</taxon>
        <taxon>Neoptera</taxon>
        <taxon>Endopterygota</taxon>
        <taxon>Hymenoptera</taxon>
        <taxon>Apocrita</taxon>
        <taxon>Aculeata</taxon>
        <taxon>Formicoidea</taxon>
        <taxon>Formicidae</taxon>
        <taxon>Myrmicinae</taxon>
        <taxon>Temnothorax</taxon>
    </lineage>
</organism>
<dbReference type="GO" id="GO:0003676">
    <property type="term" value="F:nucleic acid binding"/>
    <property type="evidence" value="ECO:0007669"/>
    <property type="project" value="InterPro"/>
</dbReference>
<dbReference type="InterPro" id="IPR023211">
    <property type="entry name" value="DNA_pol_palm_dom_sf"/>
</dbReference>
<protein>
    <submittedName>
        <fullName evidence="2">Uncharacterized protein LOC112456785</fullName>
    </submittedName>
</protein>
<accession>A0A6J1Q2Y1</accession>
<dbReference type="InterPro" id="IPR044925">
    <property type="entry name" value="His-Me_finger_sf"/>
</dbReference>
<dbReference type="OrthoDB" id="7653437at2759"/>
<dbReference type="Gene3D" id="3.90.1600.10">
    <property type="entry name" value="Palm domain of DNA polymerase"/>
    <property type="match status" value="1"/>
</dbReference>
<dbReference type="SUPFAM" id="SSF53098">
    <property type="entry name" value="Ribonuclease H-like"/>
    <property type="match status" value="1"/>
</dbReference>
<gene>
    <name evidence="2" type="primary">LOC112456785</name>
</gene>
<dbReference type="Gene3D" id="3.30.420.10">
    <property type="entry name" value="Ribonuclease H-like superfamily/Ribonuclease H"/>
    <property type="match status" value="1"/>
</dbReference>
<dbReference type="Proteomes" id="UP000504618">
    <property type="component" value="Unplaced"/>
</dbReference>
<dbReference type="PANTHER" id="PTHR31511:SF12">
    <property type="entry name" value="RHO TERMINATION FACTOR N-TERMINAL DOMAIN-CONTAINING PROTEIN"/>
    <property type="match status" value="1"/>
</dbReference>
<keyword evidence="1" id="KW-1185">Reference proteome</keyword>
<evidence type="ECO:0000313" key="1">
    <source>
        <dbReference type="Proteomes" id="UP000504618"/>
    </source>
</evidence>
<dbReference type="PANTHER" id="PTHR31511">
    <property type="entry name" value="PROTEIN CBG23764"/>
    <property type="match status" value="1"/>
</dbReference>
<dbReference type="RefSeq" id="XP_024875305.1">
    <property type="nucleotide sequence ID" value="XM_025019537.1"/>
</dbReference>
<proteinExistence type="predicted"/>
<dbReference type="GO" id="GO:0042575">
    <property type="term" value="C:DNA polymerase complex"/>
    <property type="evidence" value="ECO:0007669"/>
    <property type="project" value="UniProtKB-ARBA"/>
</dbReference>
<dbReference type="InterPro" id="IPR012337">
    <property type="entry name" value="RNaseH-like_sf"/>
</dbReference>
<dbReference type="AlphaFoldDB" id="A0A6J1Q2Y1"/>
<dbReference type="SUPFAM" id="SSF54060">
    <property type="entry name" value="His-Me finger endonucleases"/>
    <property type="match status" value="1"/>
</dbReference>
<dbReference type="GO" id="GO:0071897">
    <property type="term" value="P:DNA biosynthetic process"/>
    <property type="evidence" value="ECO:0007669"/>
    <property type="project" value="UniProtKB-ARBA"/>
</dbReference>
<dbReference type="SUPFAM" id="SSF56672">
    <property type="entry name" value="DNA/RNA polymerases"/>
    <property type="match status" value="1"/>
</dbReference>
<dbReference type="GeneID" id="112456785"/>
<sequence length="1244" mass="144677">MEHLDKTERDLVELSDQVATLGEYLAWVQRCEKFIEQLEEDCRSKRPRLSDGSQTVGNRSSLVARIARLDGAKTLLQRRFVHIGGGGGEHAVGSSSSSGNENAERLVWREIDAAFEWRVLTGAVININYIEPRKFLEDAEVIVLDRVQNVMQTHASVKINTVFNGEFVTGDKRGNKSFSTSNFELFRSSKRSDLREWYKLHVIEPTLAKLENFQERDSGWALSRILNLTVNVNKYNPLRAGCYINLPEKIKLKKAVINVQSMDNACFAWSVVAALYPVKDHTYRESSYPDYKNILNLQDIKFPMTLKQIKNFEKHNNISINVYTIEGEETPTVLPIRLTDLRREKHVNLLYVQDPRDDVGHFAWIKNLSRLVSSQLSMHRGRKYFCDRCLHYFHSSEKLEAHGVDCREINNCAIRLPSEDDMWLSFKNHSRKERLPYVVYADLECTLEKTDADPTMSTFKSQHHRVFSIGYYVRCSYDDSLSAYRFRRDKDCVAWFTEELRRLAHDVKNILSDNIPMVDFTRDEWKKFNSATHCHVCEKPFEPDDVRVRDHCHLTGNYRGPAHSNCNLNYKNSHFIPIVFHNLLGYDSHFIIKEIATAYEGHVDLLPITKEKYISFTKNVKSTEDKDNQNCIKLRFIDSYKFLSTSLEKLASFLDKDKLKIIRSKFSALSDQDFELLTRKGVFPYEYIDCVEKLEDTCLLSRDSFYSSLTGDTVSESNYAHAVNVWQRFSIRTLGDYSDLYLKIDVLLLADIFENFRDSCVASYGLDPAYYYTLPGFTWDAMLKHTGINFELLTDIDMVMFIERGIRGGLSQCSNRYAVANNRYMQSYDTSKPSSYLMYFDVNNLYGWAMCQPLPYADFRWVEDVSNFEFSAIALDSPTGYILEVDLEYPQNKHDAHADLPFCPTRDKPPGKRQDKLLATLYDKKRYVIHYGNLQQCTRHGLRITKIHRVLQFAQSPWLRNYIELNTKFRTQAKNDFEKNLYKLMNNAVFGKTMENVRNHVDVKLLSKWKGRYGTEALISKPNFHSRSIFSENLIAVELRKLEVKFDKPIYVGMCILDISKVCLYEFHHEYMSPLYRDKCRIMYTDTDSLIYHVECDDVYMNMKRDIAKFDTSDYAINNAYGIPLANKKIPGLMKDENNGAIMTEFVGLKAKMYALRVDGKKDCKKAKGVKSNVVARSTTFDDYTRCLRDEIEMKRRQACIRSEKHEVYTVSETKIALSPYDDKRYIIPNSTDTLPWGHYQIPL</sequence>
<reference evidence="2" key="1">
    <citation type="submission" date="2025-08" db="UniProtKB">
        <authorList>
            <consortium name="RefSeq"/>
        </authorList>
    </citation>
    <scope>IDENTIFICATION</scope>
    <source>
        <tissue evidence="2">Whole body</tissue>
    </source>
</reference>
<dbReference type="InterPro" id="IPR043502">
    <property type="entry name" value="DNA/RNA_pol_sf"/>
</dbReference>
<dbReference type="InterPro" id="IPR036397">
    <property type="entry name" value="RNaseH_sf"/>
</dbReference>